<organism evidence="3 4">
    <name type="scientific">Reticulomyxa filosa</name>
    <dbReference type="NCBI Taxonomy" id="46433"/>
    <lineage>
        <taxon>Eukaryota</taxon>
        <taxon>Sar</taxon>
        <taxon>Rhizaria</taxon>
        <taxon>Retaria</taxon>
        <taxon>Foraminifera</taxon>
        <taxon>Monothalamids</taxon>
        <taxon>Reticulomyxidae</taxon>
        <taxon>Reticulomyxa</taxon>
    </lineage>
</organism>
<dbReference type="SMART" id="SM00312">
    <property type="entry name" value="PX"/>
    <property type="match status" value="1"/>
</dbReference>
<evidence type="ECO:0000313" key="4">
    <source>
        <dbReference type="Proteomes" id="UP000023152"/>
    </source>
</evidence>
<dbReference type="AlphaFoldDB" id="X6NBB5"/>
<feature type="compositionally biased region" description="Polar residues" evidence="1">
    <location>
        <begin position="215"/>
        <end position="260"/>
    </location>
</feature>
<name>X6NBB5_RETFI</name>
<dbReference type="Proteomes" id="UP000023152">
    <property type="component" value="Unassembled WGS sequence"/>
</dbReference>
<evidence type="ECO:0000256" key="1">
    <source>
        <dbReference type="SAM" id="MobiDB-lite"/>
    </source>
</evidence>
<dbReference type="CDD" id="cd06093">
    <property type="entry name" value="PX_domain"/>
    <property type="match status" value="1"/>
</dbReference>
<dbReference type="EMBL" id="ASPP01010259">
    <property type="protein sequence ID" value="ETO23059.1"/>
    <property type="molecule type" value="Genomic_DNA"/>
</dbReference>
<proteinExistence type="predicted"/>
<evidence type="ECO:0000313" key="3">
    <source>
        <dbReference type="EMBL" id="ETO23059.1"/>
    </source>
</evidence>
<protein>
    <recommendedName>
        <fullName evidence="2">PX domain-containing protein</fullName>
    </recommendedName>
</protein>
<sequence length="285" mass="32881">MEKKIDDSINAEKHNLGLHICVEDQRTDSNSNITFYKLLIHVEGLKITYNIERRFRDFDALHKKLSSIFNSGVLPELPPKTLRKKFDDDFVNQRKEDLDRYCVLCYVDFFLFSSLPQTKLGEAPSERLHTKFREYLHGLTSRLFLINNNYVWDFFELSKYVNPYLYRYQCIHLNTFLCNDYKPIPPNEKPPPLPPPPSPRQSSLEDNALISQEQRVPQMRQSMTANSLSSQTTKANESTNENNGFLSSLFNSISGTSANSNEHKPLVCPNAIASHKQTSITAKEK</sequence>
<dbReference type="GO" id="GO:0035091">
    <property type="term" value="F:phosphatidylinositol binding"/>
    <property type="evidence" value="ECO:0007669"/>
    <property type="project" value="InterPro"/>
</dbReference>
<dbReference type="InterPro" id="IPR036871">
    <property type="entry name" value="PX_dom_sf"/>
</dbReference>
<gene>
    <name evidence="3" type="ORF">RFI_14123</name>
</gene>
<reference evidence="3 4" key="1">
    <citation type="journal article" date="2013" name="Curr. Biol.">
        <title>The Genome of the Foraminiferan Reticulomyxa filosa.</title>
        <authorList>
            <person name="Glockner G."/>
            <person name="Hulsmann N."/>
            <person name="Schleicher M."/>
            <person name="Noegel A.A."/>
            <person name="Eichinger L."/>
            <person name="Gallinger C."/>
            <person name="Pawlowski J."/>
            <person name="Sierra R."/>
            <person name="Euteneuer U."/>
            <person name="Pillet L."/>
            <person name="Moustafa A."/>
            <person name="Platzer M."/>
            <person name="Groth M."/>
            <person name="Szafranski K."/>
            <person name="Schliwa M."/>
        </authorList>
    </citation>
    <scope>NUCLEOTIDE SEQUENCE [LARGE SCALE GENOMIC DNA]</scope>
</reference>
<dbReference type="OrthoDB" id="430293at2759"/>
<feature type="compositionally biased region" description="Polar residues" evidence="1">
    <location>
        <begin position="275"/>
        <end position="285"/>
    </location>
</feature>
<evidence type="ECO:0000259" key="2">
    <source>
        <dbReference type="PROSITE" id="PS50195"/>
    </source>
</evidence>
<feature type="domain" description="PX" evidence="2">
    <location>
        <begin position="14"/>
        <end position="162"/>
    </location>
</feature>
<accession>X6NBB5</accession>
<dbReference type="InterPro" id="IPR001683">
    <property type="entry name" value="PX_dom"/>
</dbReference>
<dbReference type="Gene3D" id="3.30.1520.10">
    <property type="entry name" value="Phox-like domain"/>
    <property type="match status" value="1"/>
</dbReference>
<keyword evidence="4" id="KW-1185">Reference proteome</keyword>
<comment type="caution">
    <text evidence="3">The sequence shown here is derived from an EMBL/GenBank/DDBJ whole genome shotgun (WGS) entry which is preliminary data.</text>
</comment>
<dbReference type="PROSITE" id="PS50195">
    <property type="entry name" value="PX"/>
    <property type="match status" value="1"/>
</dbReference>
<dbReference type="Pfam" id="PF00787">
    <property type="entry name" value="PX"/>
    <property type="match status" value="1"/>
</dbReference>
<feature type="region of interest" description="Disordered" evidence="1">
    <location>
        <begin position="215"/>
        <end position="285"/>
    </location>
</feature>
<dbReference type="SUPFAM" id="SSF64268">
    <property type="entry name" value="PX domain"/>
    <property type="match status" value="1"/>
</dbReference>